<dbReference type="InterPro" id="IPR003370">
    <property type="entry name" value="Chromate_transpt"/>
</dbReference>
<comment type="subcellular location">
    <subcellularLocation>
        <location evidence="1">Cell membrane</location>
        <topology evidence="1">Multi-pass membrane protein</topology>
    </subcellularLocation>
</comment>
<dbReference type="PANTHER" id="PTHR43663">
    <property type="entry name" value="CHROMATE TRANSPORT PROTEIN-RELATED"/>
    <property type="match status" value="1"/>
</dbReference>
<evidence type="ECO:0000256" key="5">
    <source>
        <dbReference type="ARBA" id="ARBA00022989"/>
    </source>
</evidence>
<proteinExistence type="inferred from homology"/>
<evidence type="ECO:0000256" key="6">
    <source>
        <dbReference type="ARBA" id="ARBA00023136"/>
    </source>
</evidence>
<keyword evidence="3" id="KW-1003">Cell membrane</keyword>
<dbReference type="InterPro" id="IPR052518">
    <property type="entry name" value="CHR_Transporter"/>
</dbReference>
<evidence type="ECO:0000256" key="1">
    <source>
        <dbReference type="ARBA" id="ARBA00004651"/>
    </source>
</evidence>
<comment type="caution">
    <text evidence="8">The sequence shown here is derived from an EMBL/GenBank/DDBJ whole genome shotgun (WGS) entry which is preliminary data.</text>
</comment>
<evidence type="ECO:0000313" key="8">
    <source>
        <dbReference type="EMBL" id="MCD1653932.1"/>
    </source>
</evidence>
<reference evidence="8" key="1">
    <citation type="submission" date="2021-08" db="EMBL/GenBank/DDBJ databases">
        <title>Comparative analyses of Brucepasteria parasyntrophica and Teretinema zuelzerae.</title>
        <authorList>
            <person name="Song Y."/>
            <person name="Brune A."/>
        </authorList>
    </citation>
    <scope>NUCLEOTIDE SEQUENCE</scope>
    <source>
        <strain evidence="8">DSM 1903</strain>
    </source>
</reference>
<accession>A0AAE3EG58</accession>
<keyword evidence="9" id="KW-1185">Reference proteome</keyword>
<dbReference type="GO" id="GO:0015109">
    <property type="term" value="F:chromate transmembrane transporter activity"/>
    <property type="evidence" value="ECO:0007669"/>
    <property type="project" value="InterPro"/>
</dbReference>
<evidence type="ECO:0000256" key="4">
    <source>
        <dbReference type="ARBA" id="ARBA00022692"/>
    </source>
</evidence>
<evidence type="ECO:0000256" key="7">
    <source>
        <dbReference type="SAM" id="Phobius"/>
    </source>
</evidence>
<keyword evidence="5 7" id="KW-1133">Transmembrane helix</keyword>
<dbReference type="AlphaFoldDB" id="A0AAE3EG58"/>
<feature type="transmembrane region" description="Helical" evidence="7">
    <location>
        <begin position="51"/>
        <end position="72"/>
    </location>
</feature>
<comment type="similarity">
    <text evidence="2">Belongs to the chromate ion transporter (CHR) (TC 2.A.51) family.</text>
</comment>
<feature type="transmembrane region" description="Helical" evidence="7">
    <location>
        <begin position="145"/>
        <end position="174"/>
    </location>
</feature>
<dbReference type="EMBL" id="JAINWA010000001">
    <property type="protein sequence ID" value="MCD1653932.1"/>
    <property type="molecule type" value="Genomic_DNA"/>
</dbReference>
<evidence type="ECO:0000256" key="2">
    <source>
        <dbReference type="ARBA" id="ARBA00005262"/>
    </source>
</evidence>
<dbReference type="Proteomes" id="UP001198163">
    <property type="component" value="Unassembled WGS sequence"/>
</dbReference>
<name>A0AAE3EG58_9SPIR</name>
<keyword evidence="4 7" id="KW-0812">Transmembrane</keyword>
<dbReference type="PANTHER" id="PTHR43663:SF1">
    <property type="entry name" value="CHROMATE TRANSPORTER"/>
    <property type="match status" value="1"/>
</dbReference>
<dbReference type="RefSeq" id="WP_230753566.1">
    <property type="nucleotide sequence ID" value="NZ_JAINWA010000001.1"/>
</dbReference>
<organism evidence="8 9">
    <name type="scientific">Teretinema zuelzerae</name>
    <dbReference type="NCBI Taxonomy" id="156"/>
    <lineage>
        <taxon>Bacteria</taxon>
        <taxon>Pseudomonadati</taxon>
        <taxon>Spirochaetota</taxon>
        <taxon>Spirochaetia</taxon>
        <taxon>Spirochaetales</taxon>
        <taxon>Treponemataceae</taxon>
        <taxon>Teretinema</taxon>
    </lineage>
</organism>
<evidence type="ECO:0000256" key="3">
    <source>
        <dbReference type="ARBA" id="ARBA00022475"/>
    </source>
</evidence>
<evidence type="ECO:0000313" key="9">
    <source>
        <dbReference type="Proteomes" id="UP001198163"/>
    </source>
</evidence>
<dbReference type="GO" id="GO:0005886">
    <property type="term" value="C:plasma membrane"/>
    <property type="evidence" value="ECO:0007669"/>
    <property type="project" value="UniProtKB-SubCell"/>
</dbReference>
<gene>
    <name evidence="8" type="ORF">K7J14_04375</name>
</gene>
<keyword evidence="6 7" id="KW-0472">Membrane</keyword>
<feature type="transmembrane region" description="Helical" evidence="7">
    <location>
        <begin position="114"/>
        <end position="133"/>
    </location>
</feature>
<feature type="transmembrane region" description="Helical" evidence="7">
    <location>
        <begin position="79"/>
        <end position="102"/>
    </location>
</feature>
<feature type="transmembrane region" description="Helical" evidence="7">
    <location>
        <begin position="12"/>
        <end position="31"/>
    </location>
</feature>
<protein>
    <submittedName>
        <fullName evidence="8">Chromate transporter</fullName>
    </submittedName>
</protein>
<dbReference type="Pfam" id="PF02417">
    <property type="entry name" value="Chromate_transp"/>
    <property type="match status" value="1"/>
</dbReference>
<sequence>MNDIRLFGELFWAFFKIGAVTFGGGLAMLPVLDRDLVQAKKWLTAEQLVDYFAIGQSTPGIIAVNVATFVGYNKKGVPGAVVATTGIVFPSLVIIMALAAFLEGFADIPQVQSALRGINVVVAALLIKAVIGLGKKTLAVPASFFMGAASFILIAVFNVPGVAVVVLSALYGIALKYQRGTEA</sequence>